<dbReference type="GO" id="GO:0006412">
    <property type="term" value="P:translation"/>
    <property type="evidence" value="ECO:0007669"/>
    <property type="project" value="InterPro"/>
</dbReference>
<dbReference type="AlphaFoldDB" id="A0A0A9XW65"/>
<sequence>MSVLFKIGSSLVTSAARNAAGFLACSTNRALHASGACQSKDERRSILLTNQRRDEGTEGEGTVNVDSVIQLRSDMFPNERTPDMLFNGLPFSQVPICNIRVSKNNTILTITDPASGEARLIRSCGIEGFKNTRKGTNVAAQSTAITFGTNAINRGYTNIRVRVRGLGPGRMSAIKGLQMAGLNIISITDNTPVSWYPPRPRKARRL</sequence>
<dbReference type="PANTHER" id="PTHR11759">
    <property type="entry name" value="40S RIBOSOMAL PROTEIN S14/30S RIBOSOMAL PROTEIN S11"/>
    <property type="match status" value="1"/>
</dbReference>
<dbReference type="EMBL" id="GBHO01019983">
    <property type="protein sequence ID" value="JAG23621.1"/>
    <property type="molecule type" value="Transcribed_RNA"/>
</dbReference>
<dbReference type="InterPro" id="IPR001971">
    <property type="entry name" value="Ribosomal_uS11"/>
</dbReference>
<dbReference type="InterPro" id="IPR036967">
    <property type="entry name" value="Ribosomal_uS11_sf"/>
</dbReference>
<dbReference type="SUPFAM" id="SSF53137">
    <property type="entry name" value="Translational machinery components"/>
    <property type="match status" value="1"/>
</dbReference>
<keyword evidence="3" id="KW-0687">Ribonucleoprotein</keyword>
<dbReference type="HAMAP" id="MF_01310">
    <property type="entry name" value="Ribosomal_uS11"/>
    <property type="match status" value="1"/>
</dbReference>
<dbReference type="EMBL" id="GDHC01004668">
    <property type="protein sequence ID" value="JAQ13961.1"/>
    <property type="molecule type" value="Transcribed_RNA"/>
</dbReference>
<accession>A0A0A9XW65</accession>
<gene>
    <name evidence="4" type="primary">MRPS11</name>
    <name evidence="7" type="synonym">MRPS11_0</name>
    <name evidence="6" type="synonym">MRPS11_1</name>
    <name evidence="4" type="ORF">CM83_32732</name>
    <name evidence="6" type="ORF">g.43268</name>
    <name evidence="7" type="ORF">g.43269</name>
</gene>
<name>A0A0A9XW65_LYGHE</name>
<dbReference type="Gene3D" id="3.30.420.80">
    <property type="entry name" value="Ribosomal protein S11"/>
    <property type="match status" value="1"/>
</dbReference>
<evidence type="ECO:0000313" key="6">
    <source>
        <dbReference type="EMBL" id="JAP98925.1"/>
    </source>
</evidence>
<reference evidence="6" key="4">
    <citation type="journal article" date="2016" name="Gigascience">
        <title>De novo construction of an expanded transcriptome assembly for the western tarnished plant bug, Lygus hesperus.</title>
        <authorList>
            <person name="Tassone E.E."/>
            <person name="Geib S.M."/>
            <person name="Hall B."/>
            <person name="Fabrick J.A."/>
            <person name="Brent C.S."/>
            <person name="Hull J.J."/>
        </authorList>
    </citation>
    <scope>NUCLEOTIDE SEQUENCE</scope>
</reference>
<evidence type="ECO:0000313" key="4">
    <source>
        <dbReference type="EMBL" id="JAG23621.1"/>
    </source>
</evidence>
<evidence type="ECO:0000256" key="2">
    <source>
        <dbReference type="ARBA" id="ARBA00022980"/>
    </source>
</evidence>
<dbReference type="GO" id="GO:0003735">
    <property type="term" value="F:structural constituent of ribosome"/>
    <property type="evidence" value="ECO:0007669"/>
    <property type="project" value="InterPro"/>
</dbReference>
<organism evidence="4">
    <name type="scientific">Lygus hesperus</name>
    <name type="common">Western plant bug</name>
    <dbReference type="NCBI Taxonomy" id="30085"/>
    <lineage>
        <taxon>Eukaryota</taxon>
        <taxon>Metazoa</taxon>
        <taxon>Ecdysozoa</taxon>
        <taxon>Arthropoda</taxon>
        <taxon>Hexapoda</taxon>
        <taxon>Insecta</taxon>
        <taxon>Pterygota</taxon>
        <taxon>Neoptera</taxon>
        <taxon>Paraneoptera</taxon>
        <taxon>Hemiptera</taxon>
        <taxon>Heteroptera</taxon>
        <taxon>Panheteroptera</taxon>
        <taxon>Cimicomorpha</taxon>
        <taxon>Miridae</taxon>
        <taxon>Mirini</taxon>
        <taxon>Lygus</taxon>
    </lineage>
</organism>
<protein>
    <submittedName>
        <fullName evidence="4">28S ribosomal protein S11, mitochondrial</fullName>
    </submittedName>
</protein>
<dbReference type="EMBL" id="GDHC01019703">
    <property type="protein sequence ID" value="JAP98925.1"/>
    <property type="molecule type" value="Transcribed_RNA"/>
</dbReference>
<reference evidence="4" key="2">
    <citation type="submission" date="2014-07" db="EMBL/GenBank/DDBJ databases">
        <authorList>
            <person name="Hull J."/>
        </authorList>
    </citation>
    <scope>NUCLEOTIDE SEQUENCE</scope>
</reference>
<reference evidence="4" key="1">
    <citation type="journal article" date="2014" name="PLoS ONE">
        <title>Transcriptome-Based Identification of ABC Transporters in the Western Tarnished Plant Bug Lygus hesperus.</title>
        <authorList>
            <person name="Hull J.J."/>
            <person name="Chaney K."/>
            <person name="Geib S.M."/>
            <person name="Fabrick J.A."/>
            <person name="Brent C.S."/>
            <person name="Walsh D."/>
            <person name="Lavine L.C."/>
        </authorList>
    </citation>
    <scope>NUCLEOTIDE SEQUENCE</scope>
</reference>
<reference evidence="5" key="3">
    <citation type="submission" date="2014-09" db="EMBL/GenBank/DDBJ databases">
        <authorList>
            <person name="Magalhaes I.L.F."/>
            <person name="Oliveira U."/>
            <person name="Santos F.R."/>
            <person name="Vidigal T.H.D.A."/>
            <person name="Brescovit A.D."/>
            <person name="Santos A.J."/>
        </authorList>
    </citation>
    <scope>NUCLEOTIDE SEQUENCE</scope>
</reference>
<evidence type="ECO:0000313" key="5">
    <source>
        <dbReference type="EMBL" id="JAG52035.1"/>
    </source>
</evidence>
<evidence type="ECO:0000256" key="1">
    <source>
        <dbReference type="ARBA" id="ARBA00006194"/>
    </source>
</evidence>
<dbReference type="GO" id="GO:1990904">
    <property type="term" value="C:ribonucleoprotein complex"/>
    <property type="evidence" value="ECO:0007669"/>
    <property type="project" value="UniProtKB-KW"/>
</dbReference>
<comment type="similarity">
    <text evidence="1">Belongs to the universal ribosomal protein uS11 family.</text>
</comment>
<evidence type="ECO:0000256" key="3">
    <source>
        <dbReference type="ARBA" id="ARBA00023274"/>
    </source>
</evidence>
<dbReference type="EMBL" id="GBRD01013791">
    <property type="protein sequence ID" value="JAG52035.1"/>
    <property type="molecule type" value="Transcribed_RNA"/>
</dbReference>
<dbReference type="GO" id="GO:0005840">
    <property type="term" value="C:ribosome"/>
    <property type="evidence" value="ECO:0007669"/>
    <property type="project" value="UniProtKB-KW"/>
</dbReference>
<proteinExistence type="inferred from homology"/>
<evidence type="ECO:0000313" key="7">
    <source>
        <dbReference type="EMBL" id="JAQ13961.1"/>
    </source>
</evidence>
<keyword evidence="2 4" id="KW-0689">Ribosomal protein</keyword>
<dbReference type="Pfam" id="PF00411">
    <property type="entry name" value="Ribosomal_S11"/>
    <property type="match status" value="1"/>
</dbReference>